<comment type="similarity">
    <text evidence="1">Belongs to the FAH family.</text>
</comment>
<protein>
    <submittedName>
        <fullName evidence="4">2-hydroxyhepta-2,4-diene-1,7-dioate isomerase</fullName>
    </submittedName>
</protein>
<keyword evidence="4" id="KW-0413">Isomerase</keyword>
<dbReference type="GO" id="GO:0046872">
    <property type="term" value="F:metal ion binding"/>
    <property type="evidence" value="ECO:0007669"/>
    <property type="project" value="UniProtKB-KW"/>
</dbReference>
<reference evidence="4 5" key="1">
    <citation type="submission" date="2016-12" db="EMBL/GenBank/DDBJ databases">
        <title>Candidatus Reconcilibacillus cellulovorans genome.</title>
        <authorList>
            <person name="Kolinko S."/>
            <person name="Wu Y.-W."/>
            <person name="Tachea F."/>
            <person name="Denzel E."/>
            <person name="Hiras J."/>
            <person name="Baecker N."/>
            <person name="Chan L.J."/>
            <person name="Eichorst S.A."/>
            <person name="Frey D."/>
            <person name="Adams P.D."/>
            <person name="Pray T."/>
            <person name="Tanjore D."/>
            <person name="Petzold C.J."/>
            <person name="Gladden J.M."/>
            <person name="Simmons B.A."/>
            <person name="Singer S.W."/>
        </authorList>
    </citation>
    <scope>NUCLEOTIDE SEQUENCE [LARGE SCALE GENOMIC DNA]</scope>
    <source>
        <strain evidence="4">JTherm</strain>
    </source>
</reference>
<name>A0A2A6E2M1_9BACL</name>
<dbReference type="EMBL" id="MOXJ01000006">
    <property type="protein sequence ID" value="PDO11007.1"/>
    <property type="molecule type" value="Genomic_DNA"/>
</dbReference>
<feature type="domain" description="Fumarylacetoacetase-like C-terminal" evidence="3">
    <location>
        <begin position="104"/>
        <end position="308"/>
    </location>
</feature>
<dbReference type="PANTHER" id="PTHR42796:SF4">
    <property type="entry name" value="FUMARYLACETOACETATE HYDROLASE DOMAIN-CONTAINING PROTEIN 2A"/>
    <property type="match status" value="1"/>
</dbReference>
<evidence type="ECO:0000313" key="5">
    <source>
        <dbReference type="Proteomes" id="UP000243688"/>
    </source>
</evidence>
<proteinExistence type="inferred from homology"/>
<evidence type="ECO:0000313" key="4">
    <source>
        <dbReference type="EMBL" id="PDO11007.1"/>
    </source>
</evidence>
<dbReference type="InterPro" id="IPR051121">
    <property type="entry name" value="FAH"/>
</dbReference>
<comment type="caution">
    <text evidence="4">The sequence shown here is derived from an EMBL/GenBank/DDBJ whole genome shotgun (WGS) entry which is preliminary data.</text>
</comment>
<organism evidence="4 5">
    <name type="scientific">Candidatus Reconcilbacillus cellulovorans</name>
    <dbReference type="NCBI Taxonomy" id="1906605"/>
    <lineage>
        <taxon>Bacteria</taxon>
        <taxon>Bacillati</taxon>
        <taxon>Bacillota</taxon>
        <taxon>Bacilli</taxon>
        <taxon>Bacillales</taxon>
        <taxon>Paenibacillaceae</taxon>
        <taxon>Candidatus Reconcilbacillus</taxon>
    </lineage>
</organism>
<dbReference type="GO" id="GO:0019752">
    <property type="term" value="P:carboxylic acid metabolic process"/>
    <property type="evidence" value="ECO:0007669"/>
    <property type="project" value="UniProtKB-ARBA"/>
</dbReference>
<dbReference type="InterPro" id="IPR036663">
    <property type="entry name" value="Fumarylacetoacetase_C_sf"/>
</dbReference>
<dbReference type="Proteomes" id="UP000243688">
    <property type="component" value="Unassembled WGS sequence"/>
</dbReference>
<dbReference type="InterPro" id="IPR011234">
    <property type="entry name" value="Fumarylacetoacetase-like_C"/>
</dbReference>
<dbReference type="Gene3D" id="3.90.850.10">
    <property type="entry name" value="Fumarylacetoacetase-like, C-terminal domain"/>
    <property type="match status" value="1"/>
</dbReference>
<dbReference type="Pfam" id="PF01557">
    <property type="entry name" value="FAA_hydrolase"/>
    <property type="match status" value="1"/>
</dbReference>
<gene>
    <name evidence="4" type="ORF">BLM47_04070</name>
</gene>
<evidence type="ECO:0000259" key="3">
    <source>
        <dbReference type="Pfam" id="PF01557"/>
    </source>
</evidence>
<evidence type="ECO:0000256" key="2">
    <source>
        <dbReference type="ARBA" id="ARBA00022723"/>
    </source>
</evidence>
<dbReference type="AlphaFoldDB" id="A0A2A6E2M1"/>
<dbReference type="PANTHER" id="PTHR42796">
    <property type="entry name" value="FUMARYLACETOACETATE HYDROLASE DOMAIN-CONTAINING PROTEIN 2A-RELATED"/>
    <property type="match status" value="1"/>
</dbReference>
<accession>A0A2A6E2M1</accession>
<dbReference type="SUPFAM" id="SSF56529">
    <property type="entry name" value="FAH"/>
    <property type="match status" value="1"/>
</dbReference>
<dbReference type="FunFam" id="3.90.850.10:FF:000002">
    <property type="entry name" value="2-hydroxyhepta-2,4-diene-1,7-dioate isomerase"/>
    <property type="match status" value="1"/>
</dbReference>
<evidence type="ECO:0000256" key="1">
    <source>
        <dbReference type="ARBA" id="ARBA00010211"/>
    </source>
</evidence>
<keyword evidence="2" id="KW-0479">Metal-binding</keyword>
<sequence length="316" mass="34607">MKLVTFQQAGFNRVGSVFGDRVVDLHEACAAMFREQGKVRYRQLAEAYVPADMIGLLEGGAESLEAAERAAEFALARPETGDGRRLVYRLDEVRLEAPIPKPGKIICVGHNYREHILEMKREIPKYPVIFAKFSNTVRGPQDDIPYPAATAELDYEAEFAFVIGKKATGVRREDALAYVAGYTIANDVSCRDLQRRTIQWLQGKTVDGTLPTGPWLVTADEIPDPSGLDIELRVNGELRQKSNTANLVFDVPFLVEFLSGLMTLEPGDLVCTGTPGGVGAAMNPPVFLKPGDVVRIDIERIGTLENRVTSATGGGR</sequence>
<dbReference type="GO" id="GO:0016853">
    <property type="term" value="F:isomerase activity"/>
    <property type="evidence" value="ECO:0007669"/>
    <property type="project" value="UniProtKB-KW"/>
</dbReference>